<evidence type="ECO:0000256" key="1">
    <source>
        <dbReference type="SAM" id="MobiDB-lite"/>
    </source>
</evidence>
<dbReference type="Proteomes" id="UP001162131">
    <property type="component" value="Unassembled WGS sequence"/>
</dbReference>
<evidence type="ECO:0000313" key="2">
    <source>
        <dbReference type="EMBL" id="CAG9310760.1"/>
    </source>
</evidence>
<keyword evidence="3" id="KW-1185">Reference proteome</keyword>
<evidence type="ECO:0000313" key="3">
    <source>
        <dbReference type="Proteomes" id="UP001162131"/>
    </source>
</evidence>
<gene>
    <name evidence="2" type="ORF">BSTOLATCC_MIC1600</name>
</gene>
<protein>
    <submittedName>
        <fullName evidence="2">Uncharacterized protein</fullName>
    </submittedName>
</protein>
<dbReference type="EMBL" id="CAJZBQ010000002">
    <property type="protein sequence ID" value="CAG9310760.1"/>
    <property type="molecule type" value="Genomic_DNA"/>
</dbReference>
<organism evidence="2 3">
    <name type="scientific">Blepharisma stoltei</name>
    <dbReference type="NCBI Taxonomy" id="1481888"/>
    <lineage>
        <taxon>Eukaryota</taxon>
        <taxon>Sar</taxon>
        <taxon>Alveolata</taxon>
        <taxon>Ciliophora</taxon>
        <taxon>Postciliodesmatophora</taxon>
        <taxon>Heterotrichea</taxon>
        <taxon>Heterotrichida</taxon>
        <taxon>Blepharismidae</taxon>
        <taxon>Blepharisma</taxon>
    </lineage>
</organism>
<name>A0AAU9I9Y8_9CILI</name>
<reference evidence="2" key="1">
    <citation type="submission" date="2021-09" db="EMBL/GenBank/DDBJ databases">
        <authorList>
            <consortium name="AG Swart"/>
            <person name="Singh M."/>
            <person name="Singh A."/>
            <person name="Seah K."/>
            <person name="Emmerich C."/>
        </authorList>
    </citation>
    <scope>NUCLEOTIDE SEQUENCE</scope>
    <source>
        <strain evidence="2">ATCC30299</strain>
    </source>
</reference>
<comment type="caution">
    <text evidence="2">The sequence shown here is derived from an EMBL/GenBank/DDBJ whole genome shotgun (WGS) entry which is preliminary data.</text>
</comment>
<dbReference type="AlphaFoldDB" id="A0AAU9I9Y8"/>
<feature type="compositionally biased region" description="Basic and acidic residues" evidence="1">
    <location>
        <begin position="141"/>
        <end position="155"/>
    </location>
</feature>
<accession>A0AAU9I9Y8</accession>
<feature type="region of interest" description="Disordered" evidence="1">
    <location>
        <begin position="141"/>
        <end position="162"/>
    </location>
</feature>
<proteinExistence type="predicted"/>
<sequence length="329" mass="37790">MSTSKEIYIANLFLYCQLHSSVIKHKKMTFVINHIGSSQKRQRKATIQVVSRYEPKSSGYYINLEIFKVMLKIIQMSPALADNSQEIGKILQYLQQISAQNIINDFIQLCNDFTNDVREVKIPVNSSQSSVKDQHMDVDQTYGKEDAEENAKTRCSEGTLQENSRPSSLELNIQAGNWYLEEEKNSSQNNKLPPLIEEDFSMVKICIYKSVKTNFGDYIDKSALWISMKRRKKEINLSKEVDYFLPKDSSPIDLCSIIITAKLKIKYKDASTRDSEGSESVQLERIKVGAILDDLLNKGIIRKIYGEEAFQIQNLKNFEDEVKGLSWRV</sequence>